<protein>
    <submittedName>
        <fullName evidence="2">Uncharacterized protein</fullName>
    </submittedName>
</protein>
<dbReference type="AlphaFoldDB" id="A0A1X0NY51"/>
<dbReference type="STRING" id="67003.A0A1X0NY51"/>
<evidence type="ECO:0000256" key="1">
    <source>
        <dbReference type="SAM" id="MobiDB-lite"/>
    </source>
</evidence>
<organism evidence="2 3">
    <name type="scientific">Trypanosoma theileri</name>
    <dbReference type="NCBI Taxonomy" id="67003"/>
    <lineage>
        <taxon>Eukaryota</taxon>
        <taxon>Discoba</taxon>
        <taxon>Euglenozoa</taxon>
        <taxon>Kinetoplastea</taxon>
        <taxon>Metakinetoplastina</taxon>
        <taxon>Trypanosomatida</taxon>
        <taxon>Trypanosomatidae</taxon>
        <taxon>Trypanosoma</taxon>
    </lineage>
</organism>
<dbReference type="OrthoDB" id="185373at2759"/>
<reference evidence="2 3" key="1">
    <citation type="submission" date="2017-03" db="EMBL/GenBank/DDBJ databases">
        <title>An alternative strategy for trypanosome survival in the mammalian bloodstream revealed through genome and transcriptome analysis of the ubiquitous bovine parasite Trypanosoma (Megatrypanum) theileri.</title>
        <authorList>
            <person name="Kelly S."/>
            <person name="Ivens A."/>
            <person name="Mott A."/>
            <person name="O'Neill E."/>
            <person name="Emms D."/>
            <person name="Macleod O."/>
            <person name="Voorheis P."/>
            <person name="Matthews J."/>
            <person name="Matthews K."/>
            <person name="Carrington M."/>
        </authorList>
    </citation>
    <scope>NUCLEOTIDE SEQUENCE [LARGE SCALE GENOMIC DNA]</scope>
    <source>
        <strain evidence="2">Edinburgh</strain>
    </source>
</reference>
<dbReference type="InterPro" id="IPR011990">
    <property type="entry name" value="TPR-like_helical_dom_sf"/>
</dbReference>
<feature type="compositionally biased region" description="Low complexity" evidence="1">
    <location>
        <begin position="539"/>
        <end position="567"/>
    </location>
</feature>
<feature type="compositionally biased region" description="Gly residues" evidence="1">
    <location>
        <begin position="628"/>
        <end position="638"/>
    </location>
</feature>
<dbReference type="VEuPathDB" id="TriTrypDB:TM35_000123160"/>
<dbReference type="EMBL" id="NBCO01000012">
    <property type="protein sequence ID" value="ORC89541.1"/>
    <property type="molecule type" value="Genomic_DNA"/>
</dbReference>
<dbReference type="PANTHER" id="PTHR47939:SF5">
    <property type="entry name" value="PENTACOTRIPEPTIDE-REPEAT REGION OF PRORP DOMAIN-CONTAINING PROTEIN"/>
    <property type="match status" value="1"/>
</dbReference>
<dbReference type="Proteomes" id="UP000192257">
    <property type="component" value="Unassembled WGS sequence"/>
</dbReference>
<comment type="caution">
    <text evidence="2">The sequence shown here is derived from an EMBL/GenBank/DDBJ whole genome shotgun (WGS) entry which is preliminary data.</text>
</comment>
<evidence type="ECO:0000313" key="2">
    <source>
        <dbReference type="EMBL" id="ORC89541.1"/>
    </source>
</evidence>
<dbReference type="PANTHER" id="PTHR47939">
    <property type="entry name" value="MEMBRANE-ASSOCIATED SALT-INDUCIBLE PROTEIN-LIKE"/>
    <property type="match status" value="1"/>
</dbReference>
<dbReference type="InterPro" id="IPR050667">
    <property type="entry name" value="PPR-containing_protein"/>
</dbReference>
<accession>A0A1X0NY51</accession>
<dbReference type="GeneID" id="39985071"/>
<proteinExistence type="predicted"/>
<evidence type="ECO:0000313" key="3">
    <source>
        <dbReference type="Proteomes" id="UP000192257"/>
    </source>
</evidence>
<feature type="compositionally biased region" description="Low complexity" evidence="1">
    <location>
        <begin position="639"/>
        <end position="648"/>
    </location>
</feature>
<sequence>MRNGGHTNDPVVDECVNGGDDSSTASAYPWDGLCNRILAAYKEGEDISVLQLFEELQMMPELDVLIHTKQSATATELSEEKLNLMKDYSNNSDSAALEKVEFCWGRALLAAKRVAHDDDEHIVSIVENFEQRFERPSDYLRCLAITADGALEVLQIHQLVEGRVSAEAVTAALHKFPLRDAAETRDLLEFMRVNGVHLTRSIAEQLEKHFVKRMKTEDPEDVFCEMREAGVKPMSTRPYNFLFMKKTPFKQRDLLGYYEDMLDRGITPENSTFRILSKQTQHDGFANQHFSALAWGNTAPQQQRRRDEAERGGTQVFFATRLEELARTSPDTSLDTALQVLRRMDVEGTQLTNGSPILGSLLLYFCHPTQPEDTERVLQLAQDRGCHPNSATVQKLLRDTSTTRFEQAEIVLQKVVEAGETLQVDCVDLLRYFVMNNKRSKAVRVFRAFVVHRYRHSNEQIPFAIASMAMKLGPFNWALGVLSILLASVDKPLGRGVQSRMRSAAHDVRSRDIIEVFNRCDWKRERLLLADELQERPFNGSSNTTSTENNNNSSNNNNNNINNVNGGDSAYTGSKSHNRLDGGPTWISAMHIALKEMNVDPKVMEAYKAILTDAIEKARRHQGHSGEHGSGSGGGGGVSLNSGHSRGK</sequence>
<keyword evidence="3" id="KW-1185">Reference proteome</keyword>
<dbReference type="Gene3D" id="1.25.40.10">
    <property type="entry name" value="Tetratricopeptide repeat domain"/>
    <property type="match status" value="1"/>
</dbReference>
<name>A0A1X0NY51_9TRYP</name>
<dbReference type="RefSeq" id="XP_028883607.1">
    <property type="nucleotide sequence ID" value="XM_029025291.1"/>
</dbReference>
<feature type="region of interest" description="Disordered" evidence="1">
    <location>
        <begin position="537"/>
        <end position="581"/>
    </location>
</feature>
<feature type="region of interest" description="Disordered" evidence="1">
    <location>
        <begin position="618"/>
        <end position="648"/>
    </location>
</feature>
<gene>
    <name evidence="2" type="ORF">TM35_000123160</name>
</gene>